<evidence type="ECO:0000256" key="8">
    <source>
        <dbReference type="RuleBase" id="RU368072"/>
    </source>
</evidence>
<keyword evidence="4 8" id="KW-0498">Mitosis</keyword>
<comment type="similarity">
    <text evidence="1 8">Belongs to the NDC80/HEC1 family.</text>
</comment>
<evidence type="ECO:0000256" key="3">
    <source>
        <dbReference type="ARBA" id="ARBA00022618"/>
    </source>
</evidence>
<evidence type="ECO:0000256" key="7">
    <source>
        <dbReference type="ARBA" id="ARBA00023328"/>
    </source>
</evidence>
<keyword evidence="12" id="KW-1185">Reference proteome</keyword>
<dbReference type="InterPro" id="IPR038273">
    <property type="entry name" value="Ndc80_sf"/>
</dbReference>
<name>A0A1R2D338_9CILI</name>
<feature type="coiled-coil region" evidence="9">
    <location>
        <begin position="160"/>
        <end position="187"/>
    </location>
</feature>
<evidence type="ECO:0000259" key="10">
    <source>
        <dbReference type="Pfam" id="PF03801"/>
    </source>
</evidence>
<keyword evidence="2 8" id="KW-0158">Chromosome</keyword>
<keyword evidence="8" id="KW-0539">Nucleus</keyword>
<protein>
    <recommendedName>
        <fullName evidence="8">Kinetochore protein NDC80</fullName>
    </recommendedName>
</protein>
<evidence type="ECO:0000256" key="4">
    <source>
        <dbReference type="ARBA" id="ARBA00022776"/>
    </source>
</evidence>
<evidence type="ECO:0000256" key="1">
    <source>
        <dbReference type="ARBA" id="ARBA00007050"/>
    </source>
</evidence>
<keyword evidence="5 9" id="KW-0175">Coiled coil</keyword>
<dbReference type="AlphaFoldDB" id="A0A1R2D338"/>
<keyword evidence="8" id="KW-0995">Kinetochore</keyword>
<dbReference type="GO" id="GO:0051301">
    <property type="term" value="P:cell division"/>
    <property type="evidence" value="ECO:0007669"/>
    <property type="project" value="UniProtKB-UniRule"/>
</dbReference>
<accession>A0A1R2D338</accession>
<evidence type="ECO:0000256" key="5">
    <source>
        <dbReference type="ARBA" id="ARBA00023054"/>
    </source>
</evidence>
<sequence length="363" mass="42674">MAQKVQIPQERKALYDSFSKSIIEYLILNNYQSPISLYLLQNPDIQLLYQITNFILKSLDNSITITSSKDFIDLFKWFGFPCQLSSKMFGDEKYWDRLLLSLAWLISYITSSSIFTNHEDLYLKFYEEFLINEVSENTSTALKASILEKEQQTQSLIEEISVLKVRKNDLTGNYKRLNDKTAELSSEIFMETEENKELEKDFYELLTGYKSFWEGIRGKLKGKVLNKELIPLLKQELHEIHIQNMEKLNEIMDQEGVLEGLKEKKDKLDKVLVNSNKEKQLCELQNKINEIRKENSKFIEEIRNFSHTTADLSLDLSAYEVRCRKEENQIYAVLSEDHDAISRHAQKIADWLESINFSDYDLF</sequence>
<keyword evidence="7 8" id="KW-0137">Centromere</keyword>
<dbReference type="Pfam" id="PF03801">
    <property type="entry name" value="Ndc80_HEC"/>
    <property type="match status" value="1"/>
</dbReference>
<dbReference type="Gene3D" id="1.10.418.30">
    <property type="entry name" value="Ncd80 complex, Ncd80 subunit"/>
    <property type="match status" value="1"/>
</dbReference>
<proteinExistence type="inferred from homology"/>
<dbReference type="InterPro" id="IPR055260">
    <property type="entry name" value="Ndc80_CH"/>
</dbReference>
<feature type="domain" description="Kinetochore protein Ndc80 CH" evidence="10">
    <location>
        <begin position="12"/>
        <end position="110"/>
    </location>
</feature>
<gene>
    <name evidence="11" type="ORF">SteCoe_867</name>
</gene>
<comment type="subcellular location">
    <subcellularLocation>
        <location evidence="8">Chromosome</location>
        <location evidence="8">Centromere</location>
        <location evidence="8">Kinetochore</location>
    </subcellularLocation>
    <subcellularLocation>
        <location evidence="8">Nucleus</location>
    </subcellularLocation>
</comment>
<keyword evidence="3 8" id="KW-0132">Cell division</keyword>
<evidence type="ECO:0000256" key="2">
    <source>
        <dbReference type="ARBA" id="ARBA00022454"/>
    </source>
</evidence>
<dbReference type="Proteomes" id="UP000187209">
    <property type="component" value="Unassembled WGS sequence"/>
</dbReference>
<dbReference type="GO" id="GO:0005634">
    <property type="term" value="C:nucleus"/>
    <property type="evidence" value="ECO:0007669"/>
    <property type="project" value="UniProtKB-SubCell"/>
</dbReference>
<evidence type="ECO:0000313" key="11">
    <source>
        <dbReference type="EMBL" id="OMJ95626.1"/>
    </source>
</evidence>
<evidence type="ECO:0000313" key="12">
    <source>
        <dbReference type="Proteomes" id="UP000187209"/>
    </source>
</evidence>
<evidence type="ECO:0000256" key="6">
    <source>
        <dbReference type="ARBA" id="ARBA00023306"/>
    </source>
</evidence>
<feature type="coiled-coil region" evidence="9">
    <location>
        <begin position="258"/>
        <end position="294"/>
    </location>
</feature>
<keyword evidence="6 8" id="KW-0131">Cell cycle</keyword>
<dbReference type="GO" id="GO:0051315">
    <property type="term" value="P:attachment of mitotic spindle microtubules to kinetochore"/>
    <property type="evidence" value="ECO:0007669"/>
    <property type="project" value="UniProtKB-UniRule"/>
</dbReference>
<comment type="caution">
    <text evidence="11">The sequence shown here is derived from an EMBL/GenBank/DDBJ whole genome shotgun (WGS) entry which is preliminary data.</text>
</comment>
<reference evidence="11 12" key="1">
    <citation type="submission" date="2016-11" db="EMBL/GenBank/DDBJ databases">
        <title>The macronuclear genome of Stentor coeruleus: a giant cell with tiny introns.</title>
        <authorList>
            <person name="Slabodnick M."/>
            <person name="Ruby J.G."/>
            <person name="Reiff S.B."/>
            <person name="Swart E.C."/>
            <person name="Gosai S."/>
            <person name="Prabakaran S."/>
            <person name="Witkowska E."/>
            <person name="Larue G.E."/>
            <person name="Fisher S."/>
            <person name="Freeman R.M."/>
            <person name="Gunawardena J."/>
            <person name="Chu W."/>
            <person name="Stover N.A."/>
            <person name="Gregory B.D."/>
            <person name="Nowacki M."/>
            <person name="Derisi J."/>
            <person name="Roy S.W."/>
            <person name="Marshall W.F."/>
            <person name="Sood P."/>
        </authorList>
    </citation>
    <scope>NUCLEOTIDE SEQUENCE [LARGE SCALE GENOMIC DNA]</scope>
    <source>
        <strain evidence="11">WM001</strain>
    </source>
</reference>
<organism evidence="11 12">
    <name type="scientific">Stentor coeruleus</name>
    <dbReference type="NCBI Taxonomy" id="5963"/>
    <lineage>
        <taxon>Eukaryota</taxon>
        <taxon>Sar</taxon>
        <taxon>Alveolata</taxon>
        <taxon>Ciliophora</taxon>
        <taxon>Postciliodesmatophora</taxon>
        <taxon>Heterotrichea</taxon>
        <taxon>Heterotrichida</taxon>
        <taxon>Stentoridae</taxon>
        <taxon>Stentor</taxon>
    </lineage>
</organism>
<comment type="function">
    <text evidence="8">Acts as a component of the essential kinetochore-associated NDC80 complex, which is required for chromosome segregation and spindle checkpoint activity.</text>
</comment>
<dbReference type="EMBL" id="MPUH01000009">
    <property type="protein sequence ID" value="OMJ95626.1"/>
    <property type="molecule type" value="Genomic_DNA"/>
</dbReference>
<comment type="subunit">
    <text evidence="8">Component of the NDC80 complex.</text>
</comment>
<evidence type="ECO:0000256" key="9">
    <source>
        <dbReference type="SAM" id="Coils"/>
    </source>
</evidence>
<dbReference type="GO" id="GO:0031262">
    <property type="term" value="C:Ndc80 complex"/>
    <property type="evidence" value="ECO:0007669"/>
    <property type="project" value="UniProtKB-UniRule"/>
</dbReference>